<dbReference type="EMBL" id="LGUT01003859">
    <property type="protein sequence ID" value="KOG73680.1"/>
    <property type="molecule type" value="Genomic_DNA"/>
</dbReference>
<proteinExistence type="predicted"/>
<keyword evidence="1" id="KW-0812">Transmembrane</keyword>
<feature type="transmembrane region" description="Helical" evidence="1">
    <location>
        <begin position="44"/>
        <end position="63"/>
    </location>
</feature>
<organism evidence="2 3">
    <name type="scientific">Streptomyces varsoviensis</name>
    <dbReference type="NCBI Taxonomy" id="67373"/>
    <lineage>
        <taxon>Bacteria</taxon>
        <taxon>Bacillati</taxon>
        <taxon>Actinomycetota</taxon>
        <taxon>Actinomycetes</taxon>
        <taxon>Kitasatosporales</taxon>
        <taxon>Streptomycetaceae</taxon>
        <taxon>Streptomyces</taxon>
    </lineage>
</organism>
<feature type="transmembrane region" description="Helical" evidence="1">
    <location>
        <begin position="83"/>
        <end position="105"/>
    </location>
</feature>
<gene>
    <name evidence="2" type="ORF">ADK38_40455</name>
</gene>
<protein>
    <submittedName>
        <fullName evidence="2">Uncharacterized protein</fullName>
    </submittedName>
</protein>
<keyword evidence="1" id="KW-0472">Membrane</keyword>
<reference evidence="2 3" key="1">
    <citation type="submission" date="2015-07" db="EMBL/GenBank/DDBJ databases">
        <authorList>
            <person name="Ju K.-S."/>
            <person name="Doroghazi J.R."/>
            <person name="Metcalf W.W."/>
        </authorList>
    </citation>
    <scope>NUCLEOTIDE SEQUENCE [LARGE SCALE GENOMIC DNA]</scope>
    <source>
        <strain evidence="2 3">NRRL B-3589</strain>
    </source>
</reference>
<evidence type="ECO:0000313" key="2">
    <source>
        <dbReference type="EMBL" id="KOG73680.1"/>
    </source>
</evidence>
<feature type="transmembrane region" description="Helical" evidence="1">
    <location>
        <begin position="111"/>
        <end position="128"/>
    </location>
</feature>
<keyword evidence="3" id="KW-1185">Reference proteome</keyword>
<evidence type="ECO:0000256" key="1">
    <source>
        <dbReference type="SAM" id="Phobius"/>
    </source>
</evidence>
<sequence>MAAEAARPAKTADGKPIKPLPVWFFAFEGLMSSAYDLLRAYPQAMYPLIAMAVVNIVISLTVLRSRVRLAKRLWRGKGTRKVAIALVLLRLGAHVVLGAVGLAVAGTFGHLLFAVLMSATTVTLLWYAQRTALRAIERDDAAAA</sequence>
<keyword evidence="1" id="KW-1133">Transmembrane helix</keyword>
<evidence type="ECO:0000313" key="3">
    <source>
        <dbReference type="Proteomes" id="UP000037020"/>
    </source>
</evidence>
<name>A0ABR5IUD4_9ACTN</name>
<accession>A0ABR5IUD4</accession>
<comment type="caution">
    <text evidence="2">The sequence shown here is derived from an EMBL/GenBank/DDBJ whole genome shotgun (WGS) entry which is preliminary data.</text>
</comment>
<dbReference type="Proteomes" id="UP000037020">
    <property type="component" value="Unassembled WGS sequence"/>
</dbReference>